<protein>
    <submittedName>
        <fullName evidence="1">ATP-dependent DNA helicase RecG</fullName>
    </submittedName>
</protein>
<dbReference type="GO" id="GO:0004386">
    <property type="term" value="F:helicase activity"/>
    <property type="evidence" value="ECO:0007669"/>
    <property type="project" value="UniProtKB-KW"/>
</dbReference>
<organism evidence="1 2">
    <name type="scientific">Parapedobacter koreensis</name>
    <dbReference type="NCBI Taxonomy" id="332977"/>
    <lineage>
        <taxon>Bacteria</taxon>
        <taxon>Pseudomonadati</taxon>
        <taxon>Bacteroidota</taxon>
        <taxon>Sphingobacteriia</taxon>
        <taxon>Sphingobacteriales</taxon>
        <taxon>Sphingobacteriaceae</taxon>
        <taxon>Parapedobacter</taxon>
    </lineage>
</organism>
<reference evidence="2" key="1">
    <citation type="submission" date="2016-10" db="EMBL/GenBank/DDBJ databases">
        <authorList>
            <person name="Varghese N."/>
            <person name="Submissions S."/>
        </authorList>
    </citation>
    <scope>NUCLEOTIDE SEQUENCE [LARGE SCALE GENOMIC DNA]</scope>
    <source>
        <strain evidence="2">Jip14</strain>
    </source>
</reference>
<accession>A0A1H7GUF3</accession>
<sequence>MQVGRTNIRRYRKRQIDNILKELKLTEGKCTGIPKALKEMKRNGSPAPLFYTDEYRTTMWGTLPIHELFLKEVDGNGLAEMSAGITSKQLNVYDKLIKKHPDGIVPVFGASVIG</sequence>
<keyword evidence="1" id="KW-0378">Hydrolase</keyword>
<proteinExistence type="predicted"/>
<dbReference type="Gene3D" id="3.30.565.60">
    <property type="match status" value="1"/>
</dbReference>
<dbReference type="InterPro" id="IPR038475">
    <property type="entry name" value="RecG_C_sf"/>
</dbReference>
<dbReference type="EMBL" id="FNZR01000001">
    <property type="protein sequence ID" value="SEK41708.1"/>
    <property type="molecule type" value="Genomic_DNA"/>
</dbReference>
<keyword evidence="1" id="KW-0347">Helicase</keyword>
<gene>
    <name evidence="1" type="ORF">SAMN05421740_101807</name>
</gene>
<evidence type="ECO:0000313" key="1">
    <source>
        <dbReference type="EMBL" id="SEK41708.1"/>
    </source>
</evidence>
<evidence type="ECO:0000313" key="2">
    <source>
        <dbReference type="Proteomes" id="UP000198916"/>
    </source>
</evidence>
<keyword evidence="2" id="KW-1185">Reference proteome</keyword>
<name>A0A1H7GUF3_9SPHI</name>
<dbReference type="STRING" id="332977.SAMN05421740_101807"/>
<dbReference type="RefSeq" id="WP_090602896.1">
    <property type="nucleotide sequence ID" value="NZ_FNZR01000001.1"/>
</dbReference>
<keyword evidence="1" id="KW-0547">Nucleotide-binding</keyword>
<dbReference type="AlphaFoldDB" id="A0A1H7GUF3"/>
<keyword evidence="1" id="KW-0067">ATP-binding</keyword>
<dbReference type="OrthoDB" id="613884at2"/>
<dbReference type="Proteomes" id="UP000198916">
    <property type="component" value="Unassembled WGS sequence"/>
</dbReference>